<evidence type="ECO:0000256" key="1">
    <source>
        <dbReference type="PROSITE-ProRule" id="PRU00339"/>
    </source>
</evidence>
<keyword evidence="1" id="KW-0802">TPR repeat</keyword>
<dbReference type="InterPro" id="IPR001466">
    <property type="entry name" value="Beta-lactam-related"/>
</dbReference>
<name>A0AAP2DQU7_9BACT</name>
<evidence type="ECO:0000313" key="4">
    <source>
        <dbReference type="Proteomes" id="UP001319200"/>
    </source>
</evidence>
<keyword evidence="4" id="KW-1185">Reference proteome</keyword>
<dbReference type="Pfam" id="PF00144">
    <property type="entry name" value="Beta-lactamase"/>
    <property type="match status" value="1"/>
</dbReference>
<dbReference type="RefSeq" id="WP_254169549.1">
    <property type="nucleotide sequence ID" value="NZ_JAHESF010000050.1"/>
</dbReference>
<dbReference type="InterPro" id="IPR012338">
    <property type="entry name" value="Beta-lactam/transpept-like"/>
</dbReference>
<dbReference type="PROSITE" id="PS50005">
    <property type="entry name" value="TPR"/>
    <property type="match status" value="1"/>
</dbReference>
<dbReference type="PANTHER" id="PTHR46825">
    <property type="entry name" value="D-ALANYL-D-ALANINE-CARBOXYPEPTIDASE/ENDOPEPTIDASE AMPH"/>
    <property type="match status" value="1"/>
</dbReference>
<sequence length="583" mass="64941">MMMGKSNRTIIRTVFLGVFIATGIFNVSYGQAKADKLDKLVSAYADYGKFNGSVLVAEKGQVIYKKGFGLADMEWDIRNQPDTKHRLGSITKQFTAMLIMQLVEQGKLKLDVPISTYLPDYPKKNGDVITIHHLLTHSSGIPNMTAFPGFVKNVMRNSYSPLQLVTTFADSTLQFEPGKKFAYSNSGYLVLGYIIEKVTGKSYEQVLRENILSPLKMNNTGYDHHEPLLKNRAHGYEKNGRHYFNAGFIDMSVPHAAGAMYSTVEDLYLWDQALYGNQLLRKENMELLFKKHIPSGGSYYGYGWGIGEIALGNTAERIGTISHGGGINGFNTQITRIPSDKSFIVLLNNTGGAPLNEMTNAIAAILYDKTYDLPKRSVAYSLADRIEKDGIPAALEYYKGIKDSDGYYLNENEMNGTGYEFLQSGKVKEAAAIFKLNTQAFPKSANVFDSYGEALMALGNKTEAIENYKTSVRLNPGNENGIKILKDNGVKTDDLIKKVPIEYLKLLEGEYMNADNKEWKIKFDVTEGILYGNDRGYRYKVLPVGGEGAFVNPDDGASLVFDTKDKHAITMVLFGRVKFKKVI</sequence>
<organism evidence="3 4">
    <name type="scientific">Chryseosolibacter histidini</name>
    <dbReference type="NCBI Taxonomy" id="2782349"/>
    <lineage>
        <taxon>Bacteria</taxon>
        <taxon>Pseudomonadati</taxon>
        <taxon>Bacteroidota</taxon>
        <taxon>Cytophagia</taxon>
        <taxon>Cytophagales</taxon>
        <taxon>Chryseotaleaceae</taxon>
        <taxon>Chryseosolibacter</taxon>
    </lineage>
</organism>
<dbReference type="InterPro" id="IPR011990">
    <property type="entry name" value="TPR-like_helical_dom_sf"/>
</dbReference>
<dbReference type="Gene3D" id="1.25.40.10">
    <property type="entry name" value="Tetratricopeptide repeat domain"/>
    <property type="match status" value="1"/>
</dbReference>
<keyword evidence="3" id="KW-0378">Hydrolase</keyword>
<dbReference type="SUPFAM" id="SSF48452">
    <property type="entry name" value="TPR-like"/>
    <property type="match status" value="1"/>
</dbReference>
<proteinExistence type="predicted"/>
<accession>A0AAP2DQU7</accession>
<dbReference type="EMBL" id="JAHESF010000050">
    <property type="protein sequence ID" value="MBT1700861.1"/>
    <property type="molecule type" value="Genomic_DNA"/>
</dbReference>
<evidence type="ECO:0000259" key="2">
    <source>
        <dbReference type="Pfam" id="PF00144"/>
    </source>
</evidence>
<dbReference type="SUPFAM" id="SSF56601">
    <property type="entry name" value="beta-lactamase/transpeptidase-like"/>
    <property type="match status" value="1"/>
</dbReference>
<dbReference type="InterPro" id="IPR050491">
    <property type="entry name" value="AmpC-like"/>
</dbReference>
<dbReference type="GO" id="GO:0016787">
    <property type="term" value="F:hydrolase activity"/>
    <property type="evidence" value="ECO:0007669"/>
    <property type="project" value="UniProtKB-KW"/>
</dbReference>
<reference evidence="3 4" key="1">
    <citation type="submission" date="2021-05" db="EMBL/GenBank/DDBJ databases">
        <title>A Polyphasic approach of four new species of the genus Ohtaekwangia: Ohtaekwangia histidinii sp. nov., Ohtaekwangia cretensis sp. nov., Ohtaekwangia indiensis sp. nov., Ohtaekwangia reichenbachii sp. nov. from diverse environment.</title>
        <authorList>
            <person name="Octaviana S."/>
        </authorList>
    </citation>
    <scope>NUCLEOTIDE SEQUENCE [LARGE SCALE GENOMIC DNA]</scope>
    <source>
        <strain evidence="3 4">PWU4</strain>
    </source>
</reference>
<dbReference type="InterPro" id="IPR019734">
    <property type="entry name" value="TPR_rpt"/>
</dbReference>
<feature type="domain" description="Beta-lactamase-related" evidence="2">
    <location>
        <begin position="38"/>
        <end position="356"/>
    </location>
</feature>
<protein>
    <submittedName>
        <fullName evidence="3">Serine hydrolase</fullName>
    </submittedName>
</protein>
<evidence type="ECO:0000313" key="3">
    <source>
        <dbReference type="EMBL" id="MBT1700861.1"/>
    </source>
</evidence>
<feature type="repeat" description="TPR" evidence="1">
    <location>
        <begin position="445"/>
        <end position="478"/>
    </location>
</feature>
<gene>
    <name evidence="3" type="ORF">KK083_28475</name>
</gene>
<dbReference type="Proteomes" id="UP001319200">
    <property type="component" value="Unassembled WGS sequence"/>
</dbReference>
<dbReference type="PANTHER" id="PTHR46825:SF9">
    <property type="entry name" value="BETA-LACTAMASE-RELATED DOMAIN-CONTAINING PROTEIN"/>
    <property type="match status" value="1"/>
</dbReference>
<dbReference type="AlphaFoldDB" id="A0AAP2DQU7"/>
<dbReference type="Gene3D" id="3.40.710.10">
    <property type="entry name" value="DD-peptidase/beta-lactamase superfamily"/>
    <property type="match status" value="1"/>
</dbReference>
<comment type="caution">
    <text evidence="3">The sequence shown here is derived from an EMBL/GenBank/DDBJ whole genome shotgun (WGS) entry which is preliminary data.</text>
</comment>